<sequence>MSTSEVIALAGFAAAAFAMLLVTQTKDRVAWPAWLVPLAVALPLAAWGGVAIYREELSGFWPLLTGSAWGLHAWFDRLMLLAAGFFLLQNRARAAGMKSEVWVIAVMFTGAVGLLLMLARTVYLERQPPR</sequence>
<feature type="transmembrane region" description="Helical" evidence="1">
    <location>
        <begin position="73"/>
        <end position="89"/>
    </location>
</feature>
<feature type="transmembrane region" description="Helical" evidence="1">
    <location>
        <begin position="101"/>
        <end position="123"/>
    </location>
</feature>
<name>A0A095XTL3_9GAMM</name>
<dbReference type="Proteomes" id="UP000029640">
    <property type="component" value="Unassembled WGS sequence"/>
</dbReference>
<feature type="transmembrane region" description="Helical" evidence="1">
    <location>
        <begin position="34"/>
        <end position="53"/>
    </location>
</feature>
<keyword evidence="1" id="KW-1133">Transmembrane helix</keyword>
<evidence type="ECO:0000313" key="2">
    <source>
        <dbReference type="EMBL" id="KGE02996.1"/>
    </source>
</evidence>
<evidence type="ECO:0000256" key="1">
    <source>
        <dbReference type="SAM" id="Phobius"/>
    </source>
</evidence>
<evidence type="ECO:0008006" key="4">
    <source>
        <dbReference type="Google" id="ProtNLM"/>
    </source>
</evidence>
<proteinExistence type="predicted"/>
<feature type="transmembrane region" description="Helical" evidence="1">
    <location>
        <begin position="6"/>
        <end position="22"/>
    </location>
</feature>
<dbReference type="EMBL" id="AUVB01000077">
    <property type="protein sequence ID" value="KGE02996.1"/>
    <property type="molecule type" value="Genomic_DNA"/>
</dbReference>
<dbReference type="HOGENOM" id="CLU_1935116_0_0_6"/>
<dbReference type="AlphaFoldDB" id="A0A095XTL3"/>
<keyword evidence="1" id="KW-0812">Transmembrane</keyword>
<protein>
    <recommendedName>
        <fullName evidence="4">Transmembrane protein</fullName>
    </recommendedName>
</protein>
<comment type="caution">
    <text evidence="2">The sequence shown here is derived from an EMBL/GenBank/DDBJ whole genome shotgun (WGS) entry which is preliminary data.</text>
</comment>
<evidence type="ECO:0000313" key="3">
    <source>
        <dbReference type="Proteomes" id="UP000029640"/>
    </source>
</evidence>
<keyword evidence="3" id="KW-1185">Reference proteome</keyword>
<organism evidence="2 3">
    <name type="scientific">Pseudohaliea rubra DSM 19751</name>
    <dbReference type="NCBI Taxonomy" id="1265313"/>
    <lineage>
        <taxon>Bacteria</taxon>
        <taxon>Pseudomonadati</taxon>
        <taxon>Pseudomonadota</taxon>
        <taxon>Gammaproteobacteria</taxon>
        <taxon>Cellvibrionales</taxon>
        <taxon>Halieaceae</taxon>
        <taxon>Pseudohaliea</taxon>
    </lineage>
</organism>
<accession>A0A095XTL3</accession>
<keyword evidence="1" id="KW-0472">Membrane</keyword>
<gene>
    <name evidence="2" type="ORF">HRUBRA_02434</name>
</gene>
<reference evidence="2 3" key="1">
    <citation type="journal article" date="2014" name="Genome Announc.">
        <title>Genome Sequence of Gammaproteobacterial Pseudohaliea rubra Type Strain DSM 19751, Isolated from Coastal Seawater of the Mediterranean Sea.</title>
        <authorList>
            <person name="Spring S."/>
            <person name="Fiebig A."/>
            <person name="Riedel T."/>
            <person name="Goker M."/>
            <person name="Klenk H.P."/>
        </authorList>
    </citation>
    <scope>NUCLEOTIDE SEQUENCE [LARGE SCALE GENOMIC DNA]</scope>
    <source>
        <strain evidence="2 3">DSM 19751</strain>
    </source>
</reference>
<dbReference type="RefSeq" id="WP_052094507.1">
    <property type="nucleotide sequence ID" value="NZ_KN234759.1"/>
</dbReference>